<dbReference type="CDD" id="cd00090">
    <property type="entry name" value="HTH_ARSR"/>
    <property type="match status" value="1"/>
</dbReference>
<gene>
    <name evidence="2" type="ORF">AMYX_00850</name>
</gene>
<dbReference type="InterPro" id="IPR036388">
    <property type="entry name" value="WH-like_DNA-bd_sf"/>
</dbReference>
<dbReference type="GO" id="GO:0003700">
    <property type="term" value="F:DNA-binding transcription factor activity"/>
    <property type="evidence" value="ECO:0007669"/>
    <property type="project" value="TreeGrafter"/>
</dbReference>
<feature type="region of interest" description="Disordered" evidence="1">
    <location>
        <begin position="146"/>
        <end position="173"/>
    </location>
</feature>
<dbReference type="InterPro" id="IPR011991">
    <property type="entry name" value="ArsR-like_HTH"/>
</dbReference>
<proteinExistence type="predicted"/>
<dbReference type="Gene3D" id="1.10.10.10">
    <property type="entry name" value="Winged helix-like DNA-binding domain superfamily/Winged helix DNA-binding domain"/>
    <property type="match status" value="1"/>
</dbReference>
<organism evidence="2 3">
    <name type="scientific">Anaeromyxobacter diazotrophicus</name>
    <dbReference type="NCBI Taxonomy" id="2590199"/>
    <lineage>
        <taxon>Bacteria</taxon>
        <taxon>Pseudomonadati</taxon>
        <taxon>Myxococcota</taxon>
        <taxon>Myxococcia</taxon>
        <taxon>Myxococcales</taxon>
        <taxon>Cystobacterineae</taxon>
        <taxon>Anaeromyxobacteraceae</taxon>
        <taxon>Anaeromyxobacter</taxon>
    </lineage>
</organism>
<comment type="caution">
    <text evidence="2">The sequence shown here is derived from an EMBL/GenBank/DDBJ whole genome shotgun (WGS) entry which is preliminary data.</text>
</comment>
<dbReference type="SUPFAM" id="SSF46785">
    <property type="entry name" value="Winged helix' DNA-binding domain"/>
    <property type="match status" value="1"/>
</dbReference>
<dbReference type="Pfam" id="PF02082">
    <property type="entry name" value="Rrf2"/>
    <property type="match status" value="1"/>
</dbReference>
<dbReference type="PANTHER" id="PTHR33221:SF2">
    <property type="entry name" value="TRANSCRIPTIONAL REGULATOR"/>
    <property type="match status" value="1"/>
</dbReference>
<dbReference type="GO" id="GO:0005829">
    <property type="term" value="C:cytosol"/>
    <property type="evidence" value="ECO:0007669"/>
    <property type="project" value="TreeGrafter"/>
</dbReference>
<name>A0A7I9VG24_9BACT</name>
<dbReference type="InterPro" id="IPR014290">
    <property type="entry name" value="SUF_FeS_clus_asmbl_reg"/>
</dbReference>
<dbReference type="InterPro" id="IPR036390">
    <property type="entry name" value="WH_DNA-bd_sf"/>
</dbReference>
<sequence>MLRMSKLTDYGLVLLTHLAQGGTPGVRTAQELARCSRVPLPTASKILKELSKAGLVTSHRGRRGGYSLALTPDAISVAAVVEALEGPVALTECSVLDGGCSLEPTCLAKGHWGPISRAIQRTLQRLPLSALGPRLVHLGAPGAPALRPVPSGCEPDAAPRSLLSRSASTGMTP</sequence>
<dbReference type="NCBIfam" id="TIGR02944">
    <property type="entry name" value="suf_reg_Xantho"/>
    <property type="match status" value="1"/>
</dbReference>
<evidence type="ECO:0000256" key="1">
    <source>
        <dbReference type="SAM" id="MobiDB-lite"/>
    </source>
</evidence>
<dbReference type="InterPro" id="IPR000944">
    <property type="entry name" value="Tscrpt_reg_Rrf2"/>
</dbReference>
<dbReference type="PROSITE" id="PS01332">
    <property type="entry name" value="HTH_RRF2_1"/>
    <property type="match status" value="1"/>
</dbReference>
<protein>
    <submittedName>
        <fullName evidence="2">SUF system Fe-S cluster assembly regulator</fullName>
    </submittedName>
</protein>
<evidence type="ECO:0000313" key="3">
    <source>
        <dbReference type="Proteomes" id="UP000503640"/>
    </source>
</evidence>
<dbReference type="Proteomes" id="UP000503640">
    <property type="component" value="Unassembled WGS sequence"/>
</dbReference>
<accession>A0A7I9VG24</accession>
<dbReference type="InterPro" id="IPR030489">
    <property type="entry name" value="TR_Rrf2-type_CS"/>
</dbReference>
<dbReference type="AlphaFoldDB" id="A0A7I9VG24"/>
<evidence type="ECO:0000313" key="2">
    <source>
        <dbReference type="EMBL" id="GEJ55344.1"/>
    </source>
</evidence>
<dbReference type="PROSITE" id="PS51197">
    <property type="entry name" value="HTH_RRF2_2"/>
    <property type="match status" value="1"/>
</dbReference>
<reference evidence="3" key="1">
    <citation type="journal article" date="2020" name="Appl. Environ. Microbiol.">
        <title>Diazotrophic Anaeromyxobacter Isolates from Soils.</title>
        <authorList>
            <person name="Masuda Y."/>
            <person name="Yamanaka H."/>
            <person name="Xu Z.X."/>
            <person name="Shiratori Y."/>
            <person name="Aono T."/>
            <person name="Amachi S."/>
            <person name="Senoo K."/>
            <person name="Itoh H."/>
        </authorList>
    </citation>
    <scope>NUCLEOTIDE SEQUENCE [LARGE SCALE GENOMIC DNA]</scope>
    <source>
        <strain evidence="3">R267</strain>
    </source>
</reference>
<dbReference type="EMBL" id="BJTG01000001">
    <property type="protein sequence ID" value="GEJ55344.1"/>
    <property type="molecule type" value="Genomic_DNA"/>
</dbReference>
<feature type="compositionally biased region" description="Low complexity" evidence="1">
    <location>
        <begin position="158"/>
        <end position="173"/>
    </location>
</feature>
<dbReference type="NCBIfam" id="TIGR00738">
    <property type="entry name" value="rrf2_super"/>
    <property type="match status" value="1"/>
</dbReference>
<keyword evidence="3" id="KW-1185">Reference proteome</keyword>
<dbReference type="PANTHER" id="PTHR33221">
    <property type="entry name" value="WINGED HELIX-TURN-HELIX TRANSCRIPTIONAL REGULATOR, RRF2 FAMILY"/>
    <property type="match status" value="1"/>
</dbReference>